<accession>A0A7S9KV59</accession>
<dbReference type="AlphaFoldDB" id="A0A7S9KV59"/>
<dbReference type="OrthoDB" id="3944545at2759"/>
<keyword evidence="2" id="KW-1185">Reference proteome</keyword>
<proteinExistence type="predicted"/>
<name>A0A7S9KV59_EPIFF</name>
<sequence>MSSASRHLIFPSPEAQRLRWTLPAPLTSAISVLDNAQNPDGPREPYFQESRSTWHPISEEPMSYPLQSSITVEIYQLDVWEHQWEEYHEHADPNDSDCVFAPSDDEGPGELLECCGEQRPKVPPPVVVTASNKEYITVHDYVSTVHSYLMEHFEDISAAENVWEGGVPPAGQKLVVSYDSLQLLMIIDESMYLPTAGA</sequence>
<dbReference type="Proteomes" id="UP000594364">
    <property type="component" value="Chromosome 4"/>
</dbReference>
<organism evidence="1 2">
    <name type="scientific">Epichloe festucae (strain Fl1)</name>
    <dbReference type="NCBI Taxonomy" id="877507"/>
    <lineage>
        <taxon>Eukaryota</taxon>
        <taxon>Fungi</taxon>
        <taxon>Dikarya</taxon>
        <taxon>Ascomycota</taxon>
        <taxon>Pezizomycotina</taxon>
        <taxon>Sordariomycetes</taxon>
        <taxon>Hypocreomycetidae</taxon>
        <taxon>Hypocreales</taxon>
        <taxon>Clavicipitaceae</taxon>
        <taxon>Epichloe</taxon>
    </lineage>
</organism>
<dbReference type="EMBL" id="CP031388">
    <property type="protein sequence ID" value="QPH06532.1"/>
    <property type="molecule type" value="Genomic_DNA"/>
</dbReference>
<protein>
    <submittedName>
        <fullName evidence="1">Uncharacterized protein</fullName>
    </submittedName>
</protein>
<evidence type="ECO:0000313" key="1">
    <source>
        <dbReference type="EMBL" id="QPH06532.1"/>
    </source>
</evidence>
<evidence type="ECO:0000313" key="2">
    <source>
        <dbReference type="Proteomes" id="UP000594364"/>
    </source>
</evidence>
<gene>
    <name evidence="1" type="ORF">C2857_005064</name>
</gene>
<reference evidence="1 2" key="1">
    <citation type="journal article" date="2018" name="PLoS Genet.">
        <title>Repeat elements organise 3D genome structure and mediate transcription in the filamentous fungus Epichloe festucae.</title>
        <authorList>
            <person name="Winter D.J."/>
            <person name="Ganley A.R.D."/>
            <person name="Young C.A."/>
            <person name="Liachko I."/>
            <person name="Schardl C.L."/>
            <person name="Dupont P.Y."/>
            <person name="Berry D."/>
            <person name="Ram A."/>
            <person name="Scott B."/>
            <person name="Cox M.P."/>
        </authorList>
    </citation>
    <scope>NUCLEOTIDE SEQUENCE [LARGE SCALE GENOMIC DNA]</scope>
    <source>
        <strain evidence="1 2">Fl1</strain>
    </source>
</reference>